<feature type="compositionally biased region" description="Acidic residues" evidence="1">
    <location>
        <begin position="10"/>
        <end position="36"/>
    </location>
</feature>
<sequence>MRNKTRTGGEDIELVVEVEQENGDDISDDELEEESKDDNKQVEKYETPFFLSSSSISFNGIAAKNLLINSRQHSFPLHIIFSSSLISVMTALLSNLSTYARSHPSKSLSPKVSIT</sequence>
<gene>
    <name evidence="3" type="ORF">STAS_29095</name>
</gene>
<dbReference type="EMBL" id="BKCP01009848">
    <property type="protein sequence ID" value="GER51689.1"/>
    <property type="molecule type" value="Genomic_DNA"/>
</dbReference>
<name>A0A5A7R2M3_STRAF</name>
<dbReference type="Proteomes" id="UP000325081">
    <property type="component" value="Unassembled WGS sequence"/>
</dbReference>
<evidence type="ECO:0000256" key="1">
    <source>
        <dbReference type="SAM" id="MobiDB-lite"/>
    </source>
</evidence>
<keyword evidence="2" id="KW-0472">Membrane</keyword>
<dbReference type="AlphaFoldDB" id="A0A5A7R2M3"/>
<proteinExistence type="predicted"/>
<organism evidence="3 4">
    <name type="scientific">Striga asiatica</name>
    <name type="common">Asiatic witchweed</name>
    <name type="synonym">Buchnera asiatica</name>
    <dbReference type="NCBI Taxonomy" id="4170"/>
    <lineage>
        <taxon>Eukaryota</taxon>
        <taxon>Viridiplantae</taxon>
        <taxon>Streptophyta</taxon>
        <taxon>Embryophyta</taxon>
        <taxon>Tracheophyta</taxon>
        <taxon>Spermatophyta</taxon>
        <taxon>Magnoliopsida</taxon>
        <taxon>eudicotyledons</taxon>
        <taxon>Gunneridae</taxon>
        <taxon>Pentapetalae</taxon>
        <taxon>asterids</taxon>
        <taxon>lamiids</taxon>
        <taxon>Lamiales</taxon>
        <taxon>Orobanchaceae</taxon>
        <taxon>Buchnereae</taxon>
        <taxon>Striga</taxon>
    </lineage>
</organism>
<keyword evidence="2 3" id="KW-0812">Transmembrane</keyword>
<evidence type="ECO:0000256" key="2">
    <source>
        <dbReference type="SAM" id="Phobius"/>
    </source>
</evidence>
<reference evidence="4" key="1">
    <citation type="journal article" date="2019" name="Curr. Biol.">
        <title>Genome Sequence of Striga asiatica Provides Insight into the Evolution of Plant Parasitism.</title>
        <authorList>
            <person name="Yoshida S."/>
            <person name="Kim S."/>
            <person name="Wafula E.K."/>
            <person name="Tanskanen J."/>
            <person name="Kim Y.M."/>
            <person name="Honaas L."/>
            <person name="Yang Z."/>
            <person name="Spallek T."/>
            <person name="Conn C.E."/>
            <person name="Ichihashi Y."/>
            <person name="Cheong K."/>
            <person name="Cui S."/>
            <person name="Der J.P."/>
            <person name="Gundlach H."/>
            <person name="Jiao Y."/>
            <person name="Hori C."/>
            <person name="Ishida J.K."/>
            <person name="Kasahara H."/>
            <person name="Kiba T."/>
            <person name="Kim M.S."/>
            <person name="Koo N."/>
            <person name="Laohavisit A."/>
            <person name="Lee Y.H."/>
            <person name="Lumba S."/>
            <person name="McCourt P."/>
            <person name="Mortimer J.C."/>
            <person name="Mutuku J.M."/>
            <person name="Nomura T."/>
            <person name="Sasaki-Sekimoto Y."/>
            <person name="Seto Y."/>
            <person name="Wang Y."/>
            <person name="Wakatake T."/>
            <person name="Sakakibara H."/>
            <person name="Demura T."/>
            <person name="Yamaguchi S."/>
            <person name="Yoneyama K."/>
            <person name="Manabe R.I."/>
            <person name="Nelson D.C."/>
            <person name="Schulman A.H."/>
            <person name="Timko M.P."/>
            <person name="dePamphilis C.W."/>
            <person name="Choi D."/>
            <person name="Shirasu K."/>
        </authorList>
    </citation>
    <scope>NUCLEOTIDE SEQUENCE [LARGE SCALE GENOMIC DNA]</scope>
    <source>
        <strain evidence="4">cv. UVA1</strain>
    </source>
</reference>
<evidence type="ECO:0000313" key="3">
    <source>
        <dbReference type="EMBL" id="GER51689.1"/>
    </source>
</evidence>
<feature type="non-terminal residue" evidence="3">
    <location>
        <position position="115"/>
    </location>
</feature>
<feature type="transmembrane region" description="Helical" evidence="2">
    <location>
        <begin position="75"/>
        <end position="96"/>
    </location>
</feature>
<evidence type="ECO:0000313" key="4">
    <source>
        <dbReference type="Proteomes" id="UP000325081"/>
    </source>
</evidence>
<keyword evidence="2" id="KW-1133">Transmembrane helix</keyword>
<protein>
    <submittedName>
        <fullName evidence="3">Transmembrane 9 superfamily member 1</fullName>
    </submittedName>
</protein>
<feature type="region of interest" description="Disordered" evidence="1">
    <location>
        <begin position="1"/>
        <end position="42"/>
    </location>
</feature>
<accession>A0A5A7R2M3</accession>
<keyword evidence="4" id="KW-1185">Reference proteome</keyword>
<comment type="caution">
    <text evidence="3">The sequence shown here is derived from an EMBL/GenBank/DDBJ whole genome shotgun (WGS) entry which is preliminary data.</text>
</comment>